<proteinExistence type="predicted"/>
<accession>A0A6J1C2F0</accession>
<evidence type="ECO:0000256" key="1">
    <source>
        <dbReference type="SAM" id="Phobius"/>
    </source>
</evidence>
<name>A0A6J1C2F0_MOMCH</name>
<dbReference type="KEGG" id="mcha:111007325"/>
<gene>
    <name evidence="3" type="primary">LOC111007325</name>
</gene>
<dbReference type="PANTHER" id="PTHR48223:SF1">
    <property type="entry name" value="ABC TRANSMEMBRANE TYPE-1 DOMAIN-CONTAINING PROTEIN"/>
    <property type="match status" value="1"/>
</dbReference>
<evidence type="ECO:0000313" key="2">
    <source>
        <dbReference type="Proteomes" id="UP000504603"/>
    </source>
</evidence>
<dbReference type="RefSeq" id="XP_022135337.1">
    <property type="nucleotide sequence ID" value="XM_022279645.1"/>
</dbReference>
<keyword evidence="1" id="KW-0472">Membrane</keyword>
<keyword evidence="1" id="KW-0812">Transmembrane</keyword>
<dbReference type="GeneID" id="111007325"/>
<dbReference type="OrthoDB" id="748739at2759"/>
<keyword evidence="2" id="KW-1185">Reference proteome</keyword>
<dbReference type="AlphaFoldDB" id="A0A6J1C2F0"/>
<feature type="transmembrane region" description="Helical" evidence="1">
    <location>
        <begin position="167"/>
        <end position="192"/>
    </location>
</feature>
<reference evidence="3" key="1">
    <citation type="submission" date="2025-08" db="UniProtKB">
        <authorList>
            <consortium name="RefSeq"/>
        </authorList>
    </citation>
    <scope>IDENTIFICATION</scope>
    <source>
        <strain evidence="3">OHB3-1</strain>
    </source>
</reference>
<organism evidence="2 3">
    <name type="scientific">Momordica charantia</name>
    <name type="common">Bitter gourd</name>
    <name type="synonym">Balsam pear</name>
    <dbReference type="NCBI Taxonomy" id="3673"/>
    <lineage>
        <taxon>Eukaryota</taxon>
        <taxon>Viridiplantae</taxon>
        <taxon>Streptophyta</taxon>
        <taxon>Embryophyta</taxon>
        <taxon>Tracheophyta</taxon>
        <taxon>Spermatophyta</taxon>
        <taxon>Magnoliopsida</taxon>
        <taxon>eudicotyledons</taxon>
        <taxon>Gunneridae</taxon>
        <taxon>Pentapetalae</taxon>
        <taxon>rosids</taxon>
        <taxon>fabids</taxon>
        <taxon>Cucurbitales</taxon>
        <taxon>Cucurbitaceae</taxon>
        <taxon>Momordiceae</taxon>
        <taxon>Momordica</taxon>
    </lineage>
</organism>
<sequence length="323" mass="37295">MDSTLLGPITTSLSIFPWSQGMKLKQHEETSNLFLKADRCMQLKQKIRLSSGTSSRCGSKFKLMRRISAFKSSVPNGESGDEEIFFGVPKDTKEDGDVSLNADNIRLSYTSGIVNGIAPPPSINEVFRKCLKMLHTGQPSEEVDGILGGMSLRESSATPQESHVEAVWFYLLNLDPMIKIPLLMFIPLYLTIKIFYGAQVSKELMPLWVFGPFIVAFYIKMFHWLCDLSILSFKQTATLMKNLPCYYEVVCGYVSQGRILKEEVQARVWRPVVNIRSLHYKELSRRKFIFMQEWIMERYLDFIESVWPYYYRAIRFLKRANLV</sequence>
<dbReference type="Proteomes" id="UP000504603">
    <property type="component" value="Unplaced"/>
</dbReference>
<dbReference type="PANTHER" id="PTHR48223">
    <property type="entry name" value="DEFECTIVE 2759, PUTATIVE ISOFORM 1-RELATED"/>
    <property type="match status" value="1"/>
</dbReference>
<evidence type="ECO:0000313" key="3">
    <source>
        <dbReference type="RefSeq" id="XP_022135337.1"/>
    </source>
</evidence>
<feature type="transmembrane region" description="Helical" evidence="1">
    <location>
        <begin position="204"/>
        <end position="225"/>
    </location>
</feature>
<protein>
    <submittedName>
        <fullName evidence="3">Uncharacterized protein LOC111007325</fullName>
    </submittedName>
</protein>
<keyword evidence="1" id="KW-1133">Transmembrane helix</keyword>